<dbReference type="PROSITE" id="PS00518">
    <property type="entry name" value="ZF_RING_1"/>
    <property type="match status" value="1"/>
</dbReference>
<dbReference type="CDD" id="cd16569">
    <property type="entry name" value="RING-HC_SHPRH-like"/>
    <property type="match status" value="1"/>
</dbReference>
<proteinExistence type="predicted"/>
<dbReference type="SUPFAM" id="SSF52540">
    <property type="entry name" value="P-loop containing nucleoside triphosphate hydrolases"/>
    <property type="match status" value="3"/>
</dbReference>
<dbReference type="Pfam" id="PF07707">
    <property type="entry name" value="BACK"/>
    <property type="match status" value="1"/>
</dbReference>
<dbReference type="InterPro" id="IPR001965">
    <property type="entry name" value="Znf_PHD"/>
</dbReference>
<dbReference type="InterPro" id="IPR019786">
    <property type="entry name" value="Zinc_finger_PHD-type_CS"/>
</dbReference>
<evidence type="ECO:0000256" key="3">
    <source>
        <dbReference type="ARBA" id="ARBA00022723"/>
    </source>
</evidence>
<keyword evidence="5 8" id="KW-0863">Zinc-finger</keyword>
<name>A0ABR3LX83_9TELE</name>
<dbReference type="InterPro" id="IPR014001">
    <property type="entry name" value="Helicase_ATP-bd"/>
</dbReference>
<sequence>MEKFNFSQTAFNVFDEARLSGEHTDLIIRANDREFQVHKIILCGCSPYFRVLFSTNWTRSTEHFYDIPGMPRNIMSLIIQYAYTGSVPITDENVLELLVAADQFLVLGLVDACCQFLESRLCPENCIGICMFTEDFHSCLKLRHKTKLYILKHFEEILQVSEEFLELSLEQLEEIIDKDELNVRQEEVVFEAVLHWIDYAPESRGKYIAMLLPKVRMGLMASDYFVNNVKSNPLVMENEACMPLIINAMKALFEFDVDLHGPISLELIHQLTRPRLPSAILLAIGGWSNGSPTNMIEAYDANADCWVTVTLEDERPRAYHGTAVLDEFVYCVGGYDGVEYFNSVRKLNLITQTWHEVAPMYERRCYVSITVLDGFIYAFGGFDGHGRLKSAERYNPNTNQWTLIASMNERRSDASATSLRGKVYICGGFTGTECLFSAESFNPETNQWTLIAPMRSRRSGVGVIAYGGLVYAVGGFDGASRLRTAETYNPLTNRWHDIASMYSPRSNFGIEVVDDQLFAVGGFNGIGTTSNVESYDEKINEWFDANEMAILRSALSCCVISGLPNMAHKTKQVSKMSSRRKRAPPVRVDEEAKRRLEWNMHEDRRNEGDCEDILDLIPAPSDSCHPGPVLKSNQEEANLCFMSSAGTEEGPSEERPSCSTQDSLPDTLELNVMPISSLDQGWNALIGEFNLCPKIPIMLGDNSFCLQQTGDTLSMSLNSHEMEVEMGRSDPVCLVPVACSFGGILLEDLDWLQKRKVIKLCHASGDKSVKLKIFLIESGLGRPEFLSEGNGRIKKANQLLQKLMEFFYDFIIPEVVENEEEECDTDLERQNVEELYDHVRHLHQTEAAEQSFDVQHPGLIPVLRPYQSQAVNWMLRREKYKSSSSQEQRLHFLWREMFTICGKKLFYNPYTGCLIREFPLAGVDWPGGILADEMGLGKTVEVLALILCNTRENLEHGVLTLPVGRSVNYFVPPPPLERQRTIKHEVRPKERIIYPAVREMLLTAIKEMRVGKGASINAIFAYLRTMYKYDTLKNRNHIKKILTKLIGENIVEQIKGRGLAGSFKLGKNYKEKKKKPATPRTKSVDKATPRRTSRRVSGQEKEASQTSYTTASDSEDSVDPPLLTEELKCEPESLIDSENPPQKMSVDITDEDDKETTEKPQQEMTEDIQVESSESDPIQKPEPETPTRASVIPFNTPDYRFECICGELGLIDYKPRVQCLNCLLWQHAECVNYKEENLETTPFYCPHCLVAMTPVSTGATLIISPSSICHQWVDEINRHIHTSSLRVLVYQGVKRHGFIQPHILAEQDVVITTYDVLRTELNYVDIPHSNSKDGRRFRNQKRYMAIPSPLVAVEWWRVCLDEAQMVECTTAKAAEMALRLTSVNRWCVSGTPVQRGLEDLYGLVLFLGVDPYWVKYWWDQLLYRPYRHGNTAPLYNVIGQLLWRSAKKDVIDQIQIPPQTEEVHWLNFSPVEGHFYHRQHEVCSQDALVKLRKISDWSLKLGSLDRRTVTTILYPLLRLRQACCHPQAVRGEFLPLQKSTMTMEELLKSLQKKCRVECEEAHRQLVCALNGLAGIHIIRGEFVDAAEMYREVLRSSEEHKARLKTDSLQRLHATHNLMELLNAKHPGIPPTLRDDSLNEEAEQLKQHYMAKVNSEVSEAHQNLQPVLQHIKELKRKVNLRTPWWLDVIQQAIQYSVDDDLVGRIQNELTCSYKQQANKLSLADKFRDARGLQFLLSTQMDDLMKSQKTVQDAVKKLEGPPSQQVIEDTTLCHLRPVRLPLNNCVFCKADELFTDYESKLFSHTVKGQTAIFEEMIEDEEGLVDDRLPTTSRGLWAASETERALKAILSFAKARRLESGLIEEGNSFMELFESWKKEYKLLHEYWMSLRDHVSAIDELGMATERLRVRLPDEPKPKVLHIIEPHEVEQNRIKLLNDRAVAKSQLQKKLGQFLYLTNLEKSQDKSTGGLNPEPCPICARPLGQEWAVLTCGHCFCNECIAIIVEQYSVGNRRRAIKCAICRQTTSHSEISYVFTTQSAHEGQEIPVKGSHSTKVEAVVRVLKKIQMTNPGAKSLVFSTWQGVLDIIAKALFDNNMEFAQINGIHKFQENLSAFKYEEKINILLLPLHTGSNGLNIIEATHVLLVEPILNPAHELQAIGRVHRIGQTKPTFVHRFLIKSTIEERMQAMLKTAEKSHSSTSMKHSEASVFTVADLAELFTEDSESLE</sequence>
<dbReference type="InterPro" id="IPR005818">
    <property type="entry name" value="Histone_H1/H5_H15"/>
</dbReference>
<keyword evidence="2" id="KW-0597">Phosphoprotein</keyword>
<evidence type="ECO:0000256" key="4">
    <source>
        <dbReference type="ARBA" id="ARBA00022737"/>
    </source>
</evidence>
<dbReference type="Gene3D" id="3.40.50.300">
    <property type="entry name" value="P-loop containing nucleotide triphosphate hydrolases"/>
    <property type="match status" value="1"/>
</dbReference>
<evidence type="ECO:0000256" key="2">
    <source>
        <dbReference type="ARBA" id="ARBA00022553"/>
    </source>
</evidence>
<accession>A0ABR3LX83</accession>
<dbReference type="Pfam" id="PF00176">
    <property type="entry name" value="SNF2-rel_dom"/>
    <property type="match status" value="1"/>
</dbReference>
<feature type="domain" description="RING-type" evidence="11">
    <location>
        <begin position="1972"/>
        <end position="2019"/>
    </location>
</feature>
<dbReference type="PROSITE" id="PS50097">
    <property type="entry name" value="BTB"/>
    <property type="match status" value="1"/>
</dbReference>
<dbReference type="Gene3D" id="1.10.10.10">
    <property type="entry name" value="Winged helix-like DNA-binding domain superfamily/Winged helix DNA-binding domain"/>
    <property type="match status" value="1"/>
</dbReference>
<dbReference type="Pfam" id="PF13445">
    <property type="entry name" value="zf-RING_UBOX"/>
    <property type="match status" value="1"/>
</dbReference>
<dbReference type="CDD" id="cd00073">
    <property type="entry name" value="H15"/>
    <property type="match status" value="1"/>
</dbReference>
<dbReference type="InterPro" id="IPR011011">
    <property type="entry name" value="Znf_FYVE_PHD"/>
</dbReference>
<dbReference type="InterPro" id="IPR011705">
    <property type="entry name" value="BACK"/>
</dbReference>
<dbReference type="SMART" id="SM00875">
    <property type="entry name" value="BACK"/>
    <property type="match status" value="1"/>
</dbReference>
<evidence type="ECO:0000313" key="15">
    <source>
        <dbReference type="EMBL" id="KAL1257495.1"/>
    </source>
</evidence>
<evidence type="ECO:0008006" key="17">
    <source>
        <dbReference type="Google" id="ProtNLM"/>
    </source>
</evidence>
<dbReference type="InterPro" id="IPR006652">
    <property type="entry name" value="Kelch_1"/>
</dbReference>
<feature type="domain" description="BTB" evidence="12">
    <location>
        <begin position="24"/>
        <end position="91"/>
    </location>
</feature>
<evidence type="ECO:0000259" key="11">
    <source>
        <dbReference type="PROSITE" id="PS50089"/>
    </source>
</evidence>
<dbReference type="CDD" id="cd15547">
    <property type="entry name" value="PHD_SHPRH"/>
    <property type="match status" value="1"/>
</dbReference>
<keyword evidence="3" id="KW-0479">Metal-binding</keyword>
<evidence type="ECO:0000256" key="8">
    <source>
        <dbReference type="PROSITE-ProRule" id="PRU00175"/>
    </source>
</evidence>
<gene>
    <name evidence="15" type="ORF">QQF64_010739</name>
</gene>
<feature type="coiled-coil region" evidence="9">
    <location>
        <begin position="162"/>
        <end position="189"/>
    </location>
</feature>
<keyword evidence="1" id="KW-0880">Kelch repeat</keyword>
<feature type="domain" description="Helicase C-terminal" evidence="13">
    <location>
        <begin position="2054"/>
        <end position="2212"/>
    </location>
</feature>
<dbReference type="InterPro" id="IPR000330">
    <property type="entry name" value="SNF2_N"/>
</dbReference>
<dbReference type="InterPro" id="IPR013083">
    <property type="entry name" value="Znf_RING/FYVE/PHD"/>
</dbReference>
<evidence type="ECO:0000256" key="7">
    <source>
        <dbReference type="ARBA" id="ARBA00022833"/>
    </source>
</evidence>
<feature type="domain" description="H15" evidence="14">
    <location>
        <begin position="993"/>
        <end position="1067"/>
    </location>
</feature>
<dbReference type="InterPro" id="IPR036390">
    <property type="entry name" value="WH_DNA-bd_sf"/>
</dbReference>
<dbReference type="SUPFAM" id="SSF54695">
    <property type="entry name" value="POZ domain"/>
    <property type="match status" value="1"/>
</dbReference>
<dbReference type="InterPro" id="IPR017907">
    <property type="entry name" value="Znf_RING_CS"/>
</dbReference>
<dbReference type="Pfam" id="PF21325">
    <property type="entry name" value="SHPRH_helical-1st"/>
    <property type="match status" value="1"/>
</dbReference>
<keyword evidence="7" id="KW-0862">Zinc</keyword>
<dbReference type="CDD" id="cd18070">
    <property type="entry name" value="DEXQc_SHPRH"/>
    <property type="match status" value="1"/>
</dbReference>
<dbReference type="PANTHER" id="PTHR45865">
    <property type="entry name" value="E3 UBIQUITIN-PROTEIN LIGASE SHPRH FAMILY MEMBER"/>
    <property type="match status" value="1"/>
</dbReference>
<dbReference type="InterPro" id="IPR036388">
    <property type="entry name" value="WH-like_DNA-bd_sf"/>
</dbReference>
<dbReference type="InterPro" id="IPR038718">
    <property type="entry name" value="SNF2-like_sf"/>
</dbReference>
<evidence type="ECO:0000313" key="16">
    <source>
        <dbReference type="Proteomes" id="UP001558613"/>
    </source>
</evidence>
<dbReference type="Pfam" id="PF01344">
    <property type="entry name" value="Kelch_1"/>
    <property type="match status" value="1"/>
</dbReference>
<dbReference type="Pfam" id="PF00651">
    <property type="entry name" value="BTB"/>
    <property type="match status" value="1"/>
</dbReference>
<evidence type="ECO:0000256" key="1">
    <source>
        <dbReference type="ARBA" id="ARBA00022441"/>
    </source>
</evidence>
<dbReference type="InterPro" id="IPR048695">
    <property type="entry name" value="SHPRH_helical_2nd"/>
</dbReference>
<dbReference type="Pfam" id="PF00271">
    <property type="entry name" value="Helicase_C"/>
    <property type="match status" value="1"/>
</dbReference>
<dbReference type="Pfam" id="PF00538">
    <property type="entry name" value="Linker_histone"/>
    <property type="match status" value="1"/>
</dbReference>
<dbReference type="Pfam" id="PF21324">
    <property type="entry name" value="SHPRH_helical-2nd"/>
    <property type="match status" value="1"/>
</dbReference>
<keyword evidence="9" id="KW-0175">Coiled coil</keyword>
<protein>
    <recommendedName>
        <fullName evidence="17">E3 ubiquitin-protein ligase SHPRH</fullName>
    </recommendedName>
</protein>
<dbReference type="Gene3D" id="1.25.40.420">
    <property type="match status" value="1"/>
</dbReference>
<dbReference type="InterPro" id="IPR027370">
    <property type="entry name" value="Znf-RING_euk"/>
</dbReference>
<dbReference type="SUPFAM" id="SSF117281">
    <property type="entry name" value="Kelch motif"/>
    <property type="match status" value="1"/>
</dbReference>
<dbReference type="InterPro" id="IPR048686">
    <property type="entry name" value="SHPRH_helical_1st"/>
</dbReference>
<evidence type="ECO:0000259" key="12">
    <source>
        <dbReference type="PROSITE" id="PS50097"/>
    </source>
</evidence>
<keyword evidence="16" id="KW-1185">Reference proteome</keyword>
<dbReference type="InterPro" id="IPR000210">
    <property type="entry name" value="BTB/POZ_dom"/>
</dbReference>
<keyword evidence="4" id="KW-0677">Repeat</keyword>
<evidence type="ECO:0000256" key="6">
    <source>
        <dbReference type="ARBA" id="ARBA00022801"/>
    </source>
</evidence>
<dbReference type="InterPro" id="IPR001841">
    <property type="entry name" value="Znf_RING"/>
</dbReference>
<dbReference type="PROSITE" id="PS51194">
    <property type="entry name" value="HELICASE_CTER"/>
    <property type="match status" value="1"/>
</dbReference>
<dbReference type="SMART" id="SM00490">
    <property type="entry name" value="HELICc"/>
    <property type="match status" value="1"/>
</dbReference>
<dbReference type="PANTHER" id="PTHR45865:SF1">
    <property type="entry name" value="E3 UBIQUITIN-PROTEIN LIGASE SHPRH"/>
    <property type="match status" value="1"/>
</dbReference>
<dbReference type="CDD" id="cd18793">
    <property type="entry name" value="SF2_C_SNF"/>
    <property type="match status" value="1"/>
</dbReference>
<dbReference type="InterPro" id="IPR030608">
    <property type="entry name" value="KLHL10_BTB/POZ"/>
</dbReference>
<dbReference type="EMBL" id="JAYMGO010000017">
    <property type="protein sequence ID" value="KAL1257495.1"/>
    <property type="molecule type" value="Genomic_DNA"/>
</dbReference>
<dbReference type="InterPro" id="IPR011333">
    <property type="entry name" value="SKP1/BTB/POZ_sf"/>
</dbReference>
<dbReference type="PROSITE" id="PS50089">
    <property type="entry name" value="ZF_RING_2"/>
    <property type="match status" value="1"/>
</dbReference>
<dbReference type="InterPro" id="IPR052583">
    <property type="entry name" value="ATP-helicase/E3_Ub-Ligase"/>
</dbReference>
<dbReference type="PROSITE" id="PS51504">
    <property type="entry name" value="H15"/>
    <property type="match status" value="1"/>
</dbReference>
<dbReference type="Gene3D" id="2.120.10.80">
    <property type="entry name" value="Kelch-type beta propeller"/>
    <property type="match status" value="1"/>
</dbReference>
<reference evidence="15 16" key="1">
    <citation type="submission" date="2023-09" db="EMBL/GenBank/DDBJ databases">
        <authorList>
            <person name="Wang M."/>
        </authorList>
    </citation>
    <scope>NUCLEOTIDE SEQUENCE [LARGE SCALE GENOMIC DNA]</scope>
    <source>
        <strain evidence="15">GT-2023</strain>
        <tissue evidence="15">Liver</tissue>
    </source>
</reference>
<evidence type="ECO:0000259" key="13">
    <source>
        <dbReference type="PROSITE" id="PS51194"/>
    </source>
</evidence>
<dbReference type="Gene3D" id="3.40.50.10810">
    <property type="entry name" value="Tandem AAA-ATPase domain"/>
    <property type="match status" value="2"/>
</dbReference>
<dbReference type="InterPro" id="IPR015915">
    <property type="entry name" value="Kelch-typ_b-propeller"/>
</dbReference>
<keyword evidence="6" id="KW-0378">Hydrolase</keyword>
<dbReference type="InterPro" id="IPR049730">
    <property type="entry name" value="SNF2/RAD54-like_C"/>
</dbReference>
<dbReference type="PROSITE" id="PS01359">
    <property type="entry name" value="ZF_PHD_1"/>
    <property type="match status" value="1"/>
</dbReference>
<dbReference type="SMART" id="SM00225">
    <property type="entry name" value="BTB"/>
    <property type="match status" value="1"/>
</dbReference>
<dbReference type="Proteomes" id="UP001558613">
    <property type="component" value="Unassembled WGS sequence"/>
</dbReference>
<dbReference type="SUPFAM" id="SSF57850">
    <property type="entry name" value="RING/U-box"/>
    <property type="match status" value="1"/>
</dbReference>
<evidence type="ECO:0000256" key="5">
    <source>
        <dbReference type="ARBA" id="ARBA00022771"/>
    </source>
</evidence>
<dbReference type="SUPFAM" id="SSF57903">
    <property type="entry name" value="FYVE/PHD zinc finger"/>
    <property type="match status" value="1"/>
</dbReference>
<dbReference type="SMART" id="SM00487">
    <property type="entry name" value="DEXDc"/>
    <property type="match status" value="1"/>
</dbReference>
<dbReference type="SMART" id="SM00249">
    <property type="entry name" value="PHD"/>
    <property type="match status" value="1"/>
</dbReference>
<dbReference type="InterPro" id="IPR001650">
    <property type="entry name" value="Helicase_C-like"/>
</dbReference>
<evidence type="ECO:0000259" key="14">
    <source>
        <dbReference type="PROSITE" id="PS51504"/>
    </source>
</evidence>
<organism evidence="15 16">
    <name type="scientific">Cirrhinus molitorella</name>
    <name type="common">mud carp</name>
    <dbReference type="NCBI Taxonomy" id="172907"/>
    <lineage>
        <taxon>Eukaryota</taxon>
        <taxon>Metazoa</taxon>
        <taxon>Chordata</taxon>
        <taxon>Craniata</taxon>
        <taxon>Vertebrata</taxon>
        <taxon>Euteleostomi</taxon>
        <taxon>Actinopterygii</taxon>
        <taxon>Neopterygii</taxon>
        <taxon>Teleostei</taxon>
        <taxon>Ostariophysi</taxon>
        <taxon>Cypriniformes</taxon>
        <taxon>Cyprinidae</taxon>
        <taxon>Labeoninae</taxon>
        <taxon>Labeonini</taxon>
        <taxon>Cirrhinus</taxon>
    </lineage>
</organism>
<dbReference type="InterPro" id="IPR027417">
    <property type="entry name" value="P-loop_NTPase"/>
</dbReference>
<dbReference type="Gene3D" id="3.30.710.10">
    <property type="entry name" value="Potassium Channel Kv1.1, Chain A"/>
    <property type="match status" value="1"/>
</dbReference>
<feature type="region of interest" description="Disordered" evidence="10">
    <location>
        <begin position="1067"/>
        <end position="1191"/>
    </location>
</feature>
<evidence type="ECO:0000256" key="10">
    <source>
        <dbReference type="SAM" id="MobiDB-lite"/>
    </source>
</evidence>
<dbReference type="SUPFAM" id="SSF46785">
    <property type="entry name" value="Winged helix' DNA-binding domain"/>
    <property type="match status" value="1"/>
</dbReference>
<dbReference type="SMART" id="SM00612">
    <property type="entry name" value="Kelch"/>
    <property type="match status" value="6"/>
</dbReference>
<dbReference type="Pfam" id="PF24681">
    <property type="entry name" value="Kelch_KLHDC2_KLHL20_DRC7"/>
    <property type="match status" value="1"/>
</dbReference>
<dbReference type="CDD" id="cd18240">
    <property type="entry name" value="BTB_POZ_KLHL10"/>
    <property type="match status" value="1"/>
</dbReference>
<dbReference type="SMART" id="SM00184">
    <property type="entry name" value="RING"/>
    <property type="match status" value="1"/>
</dbReference>
<dbReference type="Gene3D" id="3.30.40.10">
    <property type="entry name" value="Zinc/RING finger domain, C3HC4 (zinc finger)"/>
    <property type="match status" value="2"/>
</dbReference>
<comment type="caution">
    <text evidence="15">The sequence shown here is derived from an EMBL/GenBank/DDBJ whole genome shotgun (WGS) entry which is preliminary data.</text>
</comment>
<evidence type="ECO:0000256" key="9">
    <source>
        <dbReference type="SAM" id="Coils"/>
    </source>
</evidence>